<keyword evidence="2" id="KW-1185">Reference proteome</keyword>
<dbReference type="EMBL" id="CP016174">
    <property type="protein sequence ID" value="ANN17790.1"/>
    <property type="molecule type" value="Genomic_DNA"/>
</dbReference>
<dbReference type="KEGG" id="aori:SD37_20475"/>
<reference evidence="1 2" key="1">
    <citation type="journal article" date="2015" name="Genome Announc.">
        <title>Draft Genome Sequence of Norvancomycin-Producing Strain Amycolatopsis orientalis CPCC200066.</title>
        <authorList>
            <person name="Lei X."/>
            <person name="Yuan F."/>
            <person name="Shi Y."/>
            <person name="Li X."/>
            <person name="Wang L."/>
            <person name="Hong B."/>
        </authorList>
    </citation>
    <scope>NUCLEOTIDE SEQUENCE [LARGE SCALE GENOMIC DNA]</scope>
    <source>
        <strain evidence="1 2">B-37</strain>
    </source>
</reference>
<evidence type="ECO:0000313" key="2">
    <source>
        <dbReference type="Proteomes" id="UP000093695"/>
    </source>
</evidence>
<name>A0A193C044_AMYOR</name>
<organism evidence="1 2">
    <name type="scientific">Amycolatopsis orientalis</name>
    <name type="common">Nocardia orientalis</name>
    <dbReference type="NCBI Taxonomy" id="31958"/>
    <lineage>
        <taxon>Bacteria</taxon>
        <taxon>Bacillati</taxon>
        <taxon>Actinomycetota</taxon>
        <taxon>Actinomycetes</taxon>
        <taxon>Pseudonocardiales</taxon>
        <taxon>Pseudonocardiaceae</taxon>
        <taxon>Amycolatopsis</taxon>
    </lineage>
</organism>
<dbReference type="Proteomes" id="UP000093695">
    <property type="component" value="Chromosome"/>
</dbReference>
<protein>
    <submittedName>
        <fullName evidence="1">Uncharacterized protein</fullName>
    </submittedName>
</protein>
<dbReference type="AlphaFoldDB" id="A0A193C044"/>
<accession>A0A193C044</accession>
<proteinExistence type="predicted"/>
<gene>
    <name evidence="1" type="ORF">SD37_20475</name>
</gene>
<evidence type="ECO:0000313" key="1">
    <source>
        <dbReference type="EMBL" id="ANN17790.1"/>
    </source>
</evidence>
<sequence length="109" mass="11844">MTVSDASPMKYSVINRGLRPARVAIVFDGGDNWSHWARRALFLAGKIWGGAGFALVPHRAGVVDPILLRACRAYDPDYIVAFSHTVGEYCHFASGSFIVYDDSGNPLTG</sequence>